<keyword evidence="2" id="KW-0413">Isomerase</keyword>
<dbReference type="PROSITE" id="PS51318">
    <property type="entry name" value="TAT"/>
    <property type="match status" value="1"/>
</dbReference>
<protein>
    <submittedName>
        <fullName evidence="2">Sugar phosphate isomerase/epimerase</fullName>
    </submittedName>
</protein>
<dbReference type="InterPro" id="IPR013022">
    <property type="entry name" value="Xyl_isomerase-like_TIM-brl"/>
</dbReference>
<reference evidence="2 3" key="1">
    <citation type="submission" date="2016-10" db="EMBL/GenBank/DDBJ databases">
        <authorList>
            <person name="de Groot N.N."/>
        </authorList>
    </citation>
    <scope>NUCLEOTIDE SEQUENCE [LARGE SCALE GENOMIC DNA]</scope>
    <source>
        <strain evidence="3">E92,LMG 26720,CCM 7988</strain>
    </source>
</reference>
<evidence type="ECO:0000259" key="1">
    <source>
        <dbReference type="Pfam" id="PF01261"/>
    </source>
</evidence>
<name>A0A1I5PC54_9BACT</name>
<dbReference type="Gene3D" id="3.20.20.150">
    <property type="entry name" value="Divalent-metal-dependent TIM barrel enzymes"/>
    <property type="match status" value="1"/>
</dbReference>
<sequence length="293" mass="33262">MEQSSRRDFLRTGLLSVAGVSLLSGELLAAPKKPARHIGVQLYSVRDDIKKDAVGTIEKVAKIGYKEVEGFGYADGKFFGLSPEEYSKVLKGNGLTMPSAHSMVFLKDFDASTKQFSDSFKKSVEDAAKVGQKYYICPYTIDPDRTKGKELAELFNYAGELTKKYGMKFGYHNHDFEFKEYNGEPLYETLLNHTDKNLVTFEMDLYWVVAAGKKPVDIFKKHPGRFTHVHVKDHDPVKNVTVEVGEGDINFQEIFNHKDLGGVKYFVVELEQYKRTPLEGIEIGYNNLKKLKF</sequence>
<gene>
    <name evidence="2" type="ORF">SAMN04515674_102402</name>
</gene>
<organism evidence="2 3">
    <name type="scientific">Pseudarcicella hirudinis</name>
    <dbReference type="NCBI Taxonomy" id="1079859"/>
    <lineage>
        <taxon>Bacteria</taxon>
        <taxon>Pseudomonadati</taxon>
        <taxon>Bacteroidota</taxon>
        <taxon>Cytophagia</taxon>
        <taxon>Cytophagales</taxon>
        <taxon>Flectobacillaceae</taxon>
        <taxon>Pseudarcicella</taxon>
    </lineage>
</organism>
<dbReference type="AlphaFoldDB" id="A0A1I5PC54"/>
<dbReference type="InterPro" id="IPR006311">
    <property type="entry name" value="TAT_signal"/>
</dbReference>
<dbReference type="Proteomes" id="UP000199306">
    <property type="component" value="Unassembled WGS sequence"/>
</dbReference>
<feature type="domain" description="Xylose isomerase-like TIM barrel" evidence="1">
    <location>
        <begin position="57"/>
        <end position="285"/>
    </location>
</feature>
<dbReference type="PANTHER" id="PTHR12110">
    <property type="entry name" value="HYDROXYPYRUVATE ISOMERASE"/>
    <property type="match status" value="1"/>
</dbReference>
<dbReference type="InterPro" id="IPR050312">
    <property type="entry name" value="IolE/XylAMocC-like"/>
</dbReference>
<accession>A0A1I5PC54</accession>
<dbReference type="PANTHER" id="PTHR12110:SF41">
    <property type="entry name" value="INOSOSE DEHYDRATASE"/>
    <property type="match status" value="1"/>
</dbReference>
<dbReference type="Pfam" id="PF01261">
    <property type="entry name" value="AP_endonuc_2"/>
    <property type="match status" value="1"/>
</dbReference>
<dbReference type="RefSeq" id="WP_092013168.1">
    <property type="nucleotide sequence ID" value="NZ_FOXH01000002.1"/>
</dbReference>
<keyword evidence="3" id="KW-1185">Reference proteome</keyword>
<dbReference type="STRING" id="1079859.SAMN04515674_102402"/>
<dbReference type="InterPro" id="IPR036237">
    <property type="entry name" value="Xyl_isomerase-like_sf"/>
</dbReference>
<dbReference type="OrthoDB" id="9798407at2"/>
<dbReference type="GO" id="GO:0016853">
    <property type="term" value="F:isomerase activity"/>
    <property type="evidence" value="ECO:0007669"/>
    <property type="project" value="UniProtKB-KW"/>
</dbReference>
<proteinExistence type="predicted"/>
<evidence type="ECO:0000313" key="3">
    <source>
        <dbReference type="Proteomes" id="UP000199306"/>
    </source>
</evidence>
<evidence type="ECO:0000313" key="2">
    <source>
        <dbReference type="EMBL" id="SFP31682.1"/>
    </source>
</evidence>
<dbReference type="EMBL" id="FOXH01000002">
    <property type="protein sequence ID" value="SFP31682.1"/>
    <property type="molecule type" value="Genomic_DNA"/>
</dbReference>
<dbReference type="SUPFAM" id="SSF51658">
    <property type="entry name" value="Xylose isomerase-like"/>
    <property type="match status" value="1"/>
</dbReference>